<dbReference type="InterPro" id="IPR008547">
    <property type="entry name" value="DUF829_TMEM53"/>
</dbReference>
<dbReference type="Proteomes" id="UP000288716">
    <property type="component" value="Unassembled WGS sequence"/>
</dbReference>
<keyword evidence="1" id="KW-0812">Transmembrane</keyword>
<protein>
    <submittedName>
        <fullName evidence="1">Transmembrane protein 53-like protein</fullName>
    </submittedName>
</protein>
<dbReference type="Pfam" id="PF05705">
    <property type="entry name" value="DUF829"/>
    <property type="match status" value="1"/>
</dbReference>
<organism evidence="1 2">
    <name type="scientific">Leptotrombidium deliense</name>
    <dbReference type="NCBI Taxonomy" id="299467"/>
    <lineage>
        <taxon>Eukaryota</taxon>
        <taxon>Metazoa</taxon>
        <taxon>Ecdysozoa</taxon>
        <taxon>Arthropoda</taxon>
        <taxon>Chelicerata</taxon>
        <taxon>Arachnida</taxon>
        <taxon>Acari</taxon>
        <taxon>Acariformes</taxon>
        <taxon>Trombidiformes</taxon>
        <taxon>Prostigmata</taxon>
        <taxon>Anystina</taxon>
        <taxon>Parasitengona</taxon>
        <taxon>Trombiculoidea</taxon>
        <taxon>Trombiculidae</taxon>
        <taxon>Leptotrombidium</taxon>
    </lineage>
</organism>
<gene>
    <name evidence="1" type="ORF">B4U80_04182</name>
</gene>
<keyword evidence="1" id="KW-0472">Membrane</keyword>
<dbReference type="VEuPathDB" id="VectorBase:LDEU006899"/>
<dbReference type="OrthoDB" id="77878at2759"/>
<dbReference type="AlphaFoldDB" id="A0A443SC67"/>
<dbReference type="PANTHER" id="PTHR20908">
    <property type="entry name" value="LD15586P"/>
    <property type="match status" value="1"/>
</dbReference>
<dbReference type="Gene3D" id="3.40.50.1820">
    <property type="entry name" value="alpha/beta hydrolase"/>
    <property type="match status" value="1"/>
</dbReference>
<proteinExistence type="predicted"/>
<dbReference type="PANTHER" id="PTHR20908:SF1">
    <property type="entry name" value="LD15586P"/>
    <property type="match status" value="1"/>
</dbReference>
<dbReference type="SUPFAM" id="SSF53474">
    <property type="entry name" value="alpha/beta-Hydrolases"/>
    <property type="match status" value="1"/>
</dbReference>
<sequence length="287" mass="32379">MSLNHCGPVIPISRSHATQGLVNCGEIDMNYISEQKRPLTVILAWLAAKEKYLEKYRQIWLQRGFDVLTVKMTPYQFLAPKFGAKTLITDLLKLLYASSKHYEDIVLHCFSVGAYEFGEMLTQLKDNNYLKQIVSSDKITQSETNPKTIIDSRIKGIILDSAVNFDGIASGVSRAMSDNPAIAKTLEAMINGHLKLSYNFATKYYIEASDNAHGNYLKVPSLMITGEKDKIGSPEMSLKFMHCWEQLGIPVDFKCFKNSGHVQHYAVYPDEYTSNIDNYLSKINLAI</sequence>
<name>A0A443SC67_9ACAR</name>
<keyword evidence="2" id="KW-1185">Reference proteome</keyword>
<accession>A0A443SC67</accession>
<reference evidence="1 2" key="1">
    <citation type="journal article" date="2018" name="Gigascience">
        <title>Genomes of trombidid mites reveal novel predicted allergens and laterally-transferred genes associated with secondary metabolism.</title>
        <authorList>
            <person name="Dong X."/>
            <person name="Chaisiri K."/>
            <person name="Xia D."/>
            <person name="Armstrong S.D."/>
            <person name="Fang Y."/>
            <person name="Donnelly M.J."/>
            <person name="Kadowaki T."/>
            <person name="McGarry J.W."/>
            <person name="Darby A.C."/>
            <person name="Makepeace B.L."/>
        </authorList>
    </citation>
    <scope>NUCLEOTIDE SEQUENCE [LARGE SCALE GENOMIC DNA]</scope>
    <source>
        <strain evidence="1">UoL-UT</strain>
    </source>
</reference>
<dbReference type="InterPro" id="IPR029058">
    <property type="entry name" value="AB_hydrolase_fold"/>
</dbReference>
<evidence type="ECO:0000313" key="2">
    <source>
        <dbReference type="Proteomes" id="UP000288716"/>
    </source>
</evidence>
<dbReference type="GO" id="GO:0017171">
    <property type="term" value="F:serine hydrolase activity"/>
    <property type="evidence" value="ECO:0007669"/>
    <property type="project" value="TreeGrafter"/>
</dbReference>
<evidence type="ECO:0000313" key="1">
    <source>
        <dbReference type="EMBL" id="RWS25143.1"/>
    </source>
</evidence>
<comment type="caution">
    <text evidence="1">The sequence shown here is derived from an EMBL/GenBank/DDBJ whole genome shotgun (WGS) entry which is preliminary data.</text>
</comment>
<dbReference type="EMBL" id="NCKV01004016">
    <property type="protein sequence ID" value="RWS25143.1"/>
    <property type="molecule type" value="Genomic_DNA"/>
</dbReference>